<keyword evidence="3" id="KW-1185">Reference proteome</keyword>
<dbReference type="Gene3D" id="1.10.530.10">
    <property type="match status" value="1"/>
</dbReference>
<feature type="domain" description="Transglycosylase SLT" evidence="1">
    <location>
        <begin position="50"/>
        <end position="116"/>
    </location>
</feature>
<organism evidence="2 3">
    <name type="scientific">Labilithrix luteola</name>
    <dbReference type="NCBI Taxonomy" id="1391654"/>
    <lineage>
        <taxon>Bacteria</taxon>
        <taxon>Pseudomonadati</taxon>
        <taxon>Myxococcota</taxon>
        <taxon>Polyangia</taxon>
        <taxon>Polyangiales</taxon>
        <taxon>Labilitrichaceae</taxon>
        <taxon>Labilithrix</taxon>
    </lineage>
</organism>
<dbReference type="EMBL" id="CP012333">
    <property type="protein sequence ID" value="AKV04555.1"/>
    <property type="molecule type" value="Genomic_DNA"/>
</dbReference>
<dbReference type="InterPro" id="IPR008258">
    <property type="entry name" value="Transglycosylase_SLT_dom_1"/>
</dbReference>
<dbReference type="Proteomes" id="UP000064967">
    <property type="component" value="Chromosome"/>
</dbReference>
<dbReference type="Pfam" id="PF01464">
    <property type="entry name" value="SLT"/>
    <property type="match status" value="1"/>
</dbReference>
<evidence type="ECO:0000259" key="1">
    <source>
        <dbReference type="Pfam" id="PF01464"/>
    </source>
</evidence>
<sequence>MSVPVAWVVGLMTALEPTAPWRPTFEKTAEAIARVAESEPLFEDHSEERTAALLVSIAWYESRLKPTAKSGNGKWFCLYQIDKRHLPDPQKALDDPEVCTRAAIKIIRESLQKCGSHRTDERLAMFMSGTCNKGIPESRYRMYLASKLLKEHPLSPSSGGGTARAR</sequence>
<evidence type="ECO:0000313" key="2">
    <source>
        <dbReference type="EMBL" id="AKV04555.1"/>
    </source>
</evidence>
<name>A0A0K1QGJ3_9BACT</name>
<dbReference type="AlphaFoldDB" id="A0A0K1QGJ3"/>
<dbReference type="InterPro" id="IPR023346">
    <property type="entry name" value="Lysozyme-like_dom_sf"/>
</dbReference>
<protein>
    <recommendedName>
        <fullName evidence="1">Transglycosylase SLT domain-containing protein</fullName>
    </recommendedName>
</protein>
<evidence type="ECO:0000313" key="3">
    <source>
        <dbReference type="Proteomes" id="UP000064967"/>
    </source>
</evidence>
<gene>
    <name evidence="2" type="ORF">AKJ09_11218</name>
</gene>
<proteinExistence type="predicted"/>
<dbReference type="SUPFAM" id="SSF53955">
    <property type="entry name" value="Lysozyme-like"/>
    <property type="match status" value="1"/>
</dbReference>
<dbReference type="OrthoDB" id="9801695at2"/>
<dbReference type="STRING" id="1391654.AKJ09_11218"/>
<dbReference type="RefSeq" id="WP_146655152.1">
    <property type="nucleotide sequence ID" value="NZ_CP012333.1"/>
</dbReference>
<dbReference type="KEGG" id="llu:AKJ09_11218"/>
<reference evidence="2 3" key="1">
    <citation type="submission" date="2015-08" db="EMBL/GenBank/DDBJ databases">
        <authorList>
            <person name="Babu N.S."/>
            <person name="Beckwith C.J."/>
            <person name="Beseler K.G."/>
            <person name="Brison A."/>
            <person name="Carone J.V."/>
            <person name="Caskin T.P."/>
            <person name="Diamond M."/>
            <person name="Durham M.E."/>
            <person name="Foxe J.M."/>
            <person name="Go M."/>
            <person name="Henderson B.A."/>
            <person name="Jones I.B."/>
            <person name="McGettigan J.A."/>
            <person name="Micheletti S.J."/>
            <person name="Nasrallah M.E."/>
            <person name="Ortiz D."/>
            <person name="Piller C.R."/>
            <person name="Privatt S.R."/>
            <person name="Schneider S.L."/>
            <person name="Sharp S."/>
            <person name="Smith T.C."/>
            <person name="Stanton J.D."/>
            <person name="Ullery H.E."/>
            <person name="Wilson R.J."/>
            <person name="Serrano M.G."/>
            <person name="Buck G."/>
            <person name="Lee V."/>
            <person name="Wang Y."/>
            <person name="Carvalho R."/>
            <person name="Voegtly L."/>
            <person name="Shi R."/>
            <person name="Duckworth R."/>
            <person name="Johnson A."/>
            <person name="Loviza R."/>
            <person name="Walstead R."/>
            <person name="Shah Z."/>
            <person name="Kiflezghi M."/>
            <person name="Wade K."/>
            <person name="Ball S.L."/>
            <person name="Bradley K.W."/>
            <person name="Asai D.J."/>
            <person name="Bowman C.A."/>
            <person name="Russell D.A."/>
            <person name="Pope W.H."/>
            <person name="Jacobs-Sera D."/>
            <person name="Hendrix R.W."/>
            <person name="Hatfull G.F."/>
        </authorList>
    </citation>
    <scope>NUCLEOTIDE SEQUENCE [LARGE SCALE GENOMIC DNA]</scope>
    <source>
        <strain evidence="2 3">DSM 27648</strain>
    </source>
</reference>
<accession>A0A0K1QGJ3</accession>